<comment type="caution">
    <text evidence="7">The sequence shown here is derived from an EMBL/GenBank/DDBJ whole genome shotgun (WGS) entry which is preliminary data.</text>
</comment>
<evidence type="ECO:0000256" key="2">
    <source>
        <dbReference type="ARBA" id="ARBA00009565"/>
    </source>
</evidence>
<feature type="transmembrane region" description="Helical" evidence="6">
    <location>
        <begin position="76"/>
        <end position="98"/>
    </location>
</feature>
<name>A0ABQ7SV21_PHRPL</name>
<keyword evidence="4 6" id="KW-1133">Transmembrane helix</keyword>
<feature type="transmembrane region" description="Helical" evidence="6">
    <location>
        <begin position="110"/>
        <end position="129"/>
    </location>
</feature>
<dbReference type="Proteomes" id="UP000826234">
    <property type="component" value="Unassembled WGS sequence"/>
</dbReference>
<proteinExistence type="inferred from homology"/>
<feature type="transmembrane region" description="Helical" evidence="6">
    <location>
        <begin position="141"/>
        <end position="164"/>
    </location>
</feature>
<evidence type="ECO:0000256" key="6">
    <source>
        <dbReference type="SAM" id="Phobius"/>
    </source>
</evidence>
<organism evidence="7 8">
    <name type="scientific">Phrynosoma platyrhinos</name>
    <name type="common">Desert horned lizard</name>
    <dbReference type="NCBI Taxonomy" id="52577"/>
    <lineage>
        <taxon>Eukaryota</taxon>
        <taxon>Metazoa</taxon>
        <taxon>Chordata</taxon>
        <taxon>Craniata</taxon>
        <taxon>Vertebrata</taxon>
        <taxon>Euteleostomi</taxon>
        <taxon>Lepidosauria</taxon>
        <taxon>Squamata</taxon>
        <taxon>Bifurcata</taxon>
        <taxon>Unidentata</taxon>
        <taxon>Episquamata</taxon>
        <taxon>Toxicofera</taxon>
        <taxon>Iguania</taxon>
        <taxon>Phrynosomatidae</taxon>
        <taxon>Phrynosomatinae</taxon>
        <taxon>Phrynosoma</taxon>
    </lineage>
</organism>
<keyword evidence="8" id="KW-1185">Reference proteome</keyword>
<dbReference type="InterPro" id="IPR007237">
    <property type="entry name" value="CD20-like"/>
</dbReference>
<dbReference type="InterPro" id="IPR030417">
    <property type="entry name" value="MS4A"/>
</dbReference>
<protein>
    <recommendedName>
        <fullName evidence="9">Membrane-spanning 4-domains subfamily A member 12</fullName>
    </recommendedName>
</protein>
<evidence type="ECO:0008006" key="9">
    <source>
        <dbReference type="Google" id="ProtNLM"/>
    </source>
</evidence>
<dbReference type="PANTHER" id="PTHR23320">
    <property type="entry name" value="MEMBRANE-SPANNING 4-DOMAINS SUBFAMILY A MS4A -RELATED"/>
    <property type="match status" value="1"/>
</dbReference>
<evidence type="ECO:0000313" key="7">
    <source>
        <dbReference type="EMBL" id="KAH0621095.1"/>
    </source>
</evidence>
<comment type="subcellular location">
    <subcellularLocation>
        <location evidence="1">Membrane</location>
        <topology evidence="1">Multi-pass membrane protein</topology>
    </subcellularLocation>
</comment>
<reference evidence="7 8" key="1">
    <citation type="journal article" date="2022" name="Gigascience">
        <title>A chromosome-level genome assembly and annotation of the desert horned lizard, Phrynosoma platyrhinos, provides insight into chromosomal rearrangements among reptiles.</title>
        <authorList>
            <person name="Koochekian N."/>
            <person name="Ascanio A."/>
            <person name="Farleigh K."/>
            <person name="Card D.C."/>
            <person name="Schield D.R."/>
            <person name="Castoe T.A."/>
            <person name="Jezkova T."/>
        </authorList>
    </citation>
    <scope>NUCLEOTIDE SEQUENCE [LARGE SCALE GENOMIC DNA]</scope>
    <source>
        <strain evidence="7">NK-2021</strain>
    </source>
</reference>
<dbReference type="PANTHER" id="PTHR23320:SF155">
    <property type="entry name" value="MEMBRANE-SPANNING 4-DOMAINS SUBFAMILY A MEMBER 8"/>
    <property type="match status" value="1"/>
</dbReference>
<gene>
    <name evidence="7" type="ORF">JD844_022122</name>
</gene>
<comment type="similarity">
    <text evidence="2">Belongs to the MS4A family.</text>
</comment>
<accession>A0ABQ7SV21</accession>
<feature type="transmembrane region" description="Helical" evidence="6">
    <location>
        <begin position="176"/>
        <end position="198"/>
    </location>
</feature>
<evidence type="ECO:0000256" key="3">
    <source>
        <dbReference type="ARBA" id="ARBA00022692"/>
    </source>
</evidence>
<evidence type="ECO:0000313" key="8">
    <source>
        <dbReference type="Proteomes" id="UP000826234"/>
    </source>
</evidence>
<evidence type="ECO:0000256" key="1">
    <source>
        <dbReference type="ARBA" id="ARBA00004141"/>
    </source>
</evidence>
<dbReference type="EMBL" id="JAIPUX010003289">
    <property type="protein sequence ID" value="KAH0621095.1"/>
    <property type="molecule type" value="Genomic_DNA"/>
</dbReference>
<evidence type="ECO:0000256" key="5">
    <source>
        <dbReference type="ARBA" id="ARBA00023136"/>
    </source>
</evidence>
<dbReference type="Pfam" id="PF04103">
    <property type="entry name" value="CD20"/>
    <property type="match status" value="1"/>
</dbReference>
<evidence type="ECO:0000256" key="4">
    <source>
        <dbReference type="ARBA" id="ARBA00022989"/>
    </source>
</evidence>
<keyword evidence="3 6" id="KW-0812">Transmembrane</keyword>
<keyword evidence="5 6" id="KW-0472">Membrane</keyword>
<sequence length="253" mass="27122">MATDPLRMQNGIMIFIPPNGANVVQGGQAIPATAISTPGTIQYIQCASQPLGSNQFQQNRPLGPLEKFLKAETKTLAAIQIIIGLIHIGFGAVSAVISSPYINVSVLGGYPFWGGLCFIASGSISVSAEKNLNTCLMKFSVGMNIASAILASIGIILFIVQMTINPHRYYTYESYTLNAVGTGLCVMLFLFTLLEICITISAARFRCQETCFSYDMTMAFIPYTIIGNGVLPTENNPAPPAYDQAMLSPNVEG</sequence>